<name>A0AAV0XJ06_9HEMI</name>
<reference evidence="2 3" key="1">
    <citation type="submission" date="2023-01" db="EMBL/GenBank/DDBJ databases">
        <authorList>
            <person name="Whitehead M."/>
        </authorList>
    </citation>
    <scope>NUCLEOTIDE SEQUENCE [LARGE SCALE GENOMIC DNA]</scope>
</reference>
<gene>
    <name evidence="2" type="ORF">MEUPH1_LOCUS22151</name>
</gene>
<dbReference type="AlphaFoldDB" id="A0AAV0XJ06"/>
<sequence length="227" mass="25717">MLLCLLFQIRSPSGYKFLREQNILPLPCINTIRKHLLAVEIGCGFDKNLFKLLTKRFATKNNFEKKGILLFDEISLREGLSVNTRELTYTGLEDFGEEIESKKDSDKKANHGLVFMWQSLAENFVQPIAVFASHGPVKGIDLAKLIIKAIILIEKTGGQIVGVTSDGAATNRNMWSILGVSGKKNNFCNFFENPYDSARKVYVFSDVPHLMKTIRNRLFTNKELRVN</sequence>
<dbReference type="EMBL" id="CARXXK010000005">
    <property type="protein sequence ID" value="CAI6367704.1"/>
    <property type="molecule type" value="Genomic_DNA"/>
</dbReference>
<evidence type="ECO:0000313" key="2">
    <source>
        <dbReference type="EMBL" id="CAI6367704.1"/>
    </source>
</evidence>
<accession>A0AAV0XJ06</accession>
<dbReference type="Proteomes" id="UP001160148">
    <property type="component" value="Unassembled WGS sequence"/>
</dbReference>
<evidence type="ECO:0000259" key="1">
    <source>
        <dbReference type="Pfam" id="PF21787"/>
    </source>
</evidence>
<evidence type="ECO:0000313" key="3">
    <source>
        <dbReference type="Proteomes" id="UP001160148"/>
    </source>
</evidence>
<dbReference type="Pfam" id="PF21787">
    <property type="entry name" value="TNP-like_RNaseH_N"/>
    <property type="match status" value="1"/>
</dbReference>
<keyword evidence="3" id="KW-1185">Reference proteome</keyword>
<comment type="caution">
    <text evidence="2">The sequence shown here is derived from an EMBL/GenBank/DDBJ whole genome shotgun (WGS) entry which is preliminary data.</text>
</comment>
<dbReference type="InterPro" id="IPR048365">
    <property type="entry name" value="TNP-like_RNaseH_N"/>
</dbReference>
<protein>
    <recommendedName>
        <fullName evidence="1">Transposable element P transposase-like RNase H domain-containing protein</fullName>
    </recommendedName>
</protein>
<proteinExistence type="predicted"/>
<feature type="domain" description="Transposable element P transposase-like RNase H" evidence="1">
    <location>
        <begin position="43"/>
        <end position="179"/>
    </location>
</feature>
<organism evidence="2 3">
    <name type="scientific">Macrosiphum euphorbiae</name>
    <name type="common">potato aphid</name>
    <dbReference type="NCBI Taxonomy" id="13131"/>
    <lineage>
        <taxon>Eukaryota</taxon>
        <taxon>Metazoa</taxon>
        <taxon>Ecdysozoa</taxon>
        <taxon>Arthropoda</taxon>
        <taxon>Hexapoda</taxon>
        <taxon>Insecta</taxon>
        <taxon>Pterygota</taxon>
        <taxon>Neoptera</taxon>
        <taxon>Paraneoptera</taxon>
        <taxon>Hemiptera</taxon>
        <taxon>Sternorrhyncha</taxon>
        <taxon>Aphidomorpha</taxon>
        <taxon>Aphidoidea</taxon>
        <taxon>Aphididae</taxon>
        <taxon>Macrosiphini</taxon>
        <taxon>Macrosiphum</taxon>
    </lineage>
</organism>